<comment type="caution">
    <text evidence="2">The sequence shown here is derived from an EMBL/GenBank/DDBJ whole genome shotgun (WGS) entry which is preliminary data.</text>
</comment>
<accession>A0ABT7E0G2</accession>
<dbReference type="InterPro" id="IPR036388">
    <property type="entry name" value="WH-like_DNA-bd_sf"/>
</dbReference>
<dbReference type="Pfam" id="PF00753">
    <property type="entry name" value="Lactamase_B"/>
    <property type="match status" value="1"/>
</dbReference>
<protein>
    <submittedName>
        <fullName evidence="2">MBL fold metallo-hydrolase</fullName>
    </submittedName>
</protein>
<dbReference type="Gene3D" id="1.10.10.10">
    <property type="entry name" value="Winged helix-like DNA-binding domain superfamily/Winged helix DNA-binding domain"/>
    <property type="match status" value="1"/>
</dbReference>
<dbReference type="InterPro" id="IPR001279">
    <property type="entry name" value="Metallo-B-lactamas"/>
</dbReference>
<dbReference type="PANTHER" id="PTHR23131:SF4">
    <property type="entry name" value="METALLO-BETA-LACTAMASE SUPERFAMILY POTEIN"/>
    <property type="match status" value="1"/>
</dbReference>
<reference evidence="2" key="1">
    <citation type="submission" date="2023-03" db="EMBL/GenBank/DDBJ databases">
        <title>Chitinimonas shenzhenensis gen. nov., sp. nov., a novel member of family Burkholderiaceae isolated from activated sludge collected in Shen Zhen, China.</title>
        <authorList>
            <person name="Wang X."/>
        </authorList>
    </citation>
    <scope>NUCLEOTIDE SEQUENCE</scope>
    <source>
        <strain evidence="2">DQS-5</strain>
    </source>
</reference>
<sequence>MTELDYPFDRTLPDPGTILPVAPGVYWLRMPLPFQLSHINLWLLDDGDGWTIVDCGYGSDETRALWQQIFDTQLAGRPVRRIVVTHDHPDHIGLADWLACRFEVPVWMTAGEYFAAHLVWRDLGGFSGEELAAHFHRHGISEETRHLLLSGGNSYTRGVPSLPASYHRLREGSMLNMGGARWEVIIGYGHSPEHAALYCAEKRVLIAGDMLLPTISTNVGSWPAEPEGDPVQLFLDSITRFETLPEDTLVLPSHGRPFRGIQPRVEALRLHHQERLQLLVDSCEQPRTAFELIPILFGRDFDLYQTFFALAECVAHLNHLWHTGRLLRHADDQGVLRFGRASGIRAVNA</sequence>
<proteinExistence type="predicted"/>
<dbReference type="Proteomes" id="UP001172778">
    <property type="component" value="Unassembled WGS sequence"/>
</dbReference>
<dbReference type="Pfam" id="PF21221">
    <property type="entry name" value="B_lactamase-like_C"/>
    <property type="match status" value="1"/>
</dbReference>
<name>A0ABT7E0G2_9NEIS</name>
<dbReference type="SMART" id="SM00849">
    <property type="entry name" value="Lactamase_B"/>
    <property type="match status" value="1"/>
</dbReference>
<dbReference type="EMBL" id="JARRAF010000024">
    <property type="protein sequence ID" value="MDK2125812.1"/>
    <property type="molecule type" value="Genomic_DNA"/>
</dbReference>
<gene>
    <name evidence="2" type="ORF">PZA18_17295</name>
</gene>
<dbReference type="InterPro" id="IPR036866">
    <property type="entry name" value="RibonucZ/Hydroxyglut_hydro"/>
</dbReference>
<dbReference type="PANTHER" id="PTHR23131">
    <property type="entry name" value="ENDORIBONUCLEASE LACTB2"/>
    <property type="match status" value="1"/>
</dbReference>
<evidence type="ECO:0000259" key="1">
    <source>
        <dbReference type="SMART" id="SM00849"/>
    </source>
</evidence>
<feature type="domain" description="Metallo-beta-lactamase" evidence="1">
    <location>
        <begin position="38"/>
        <end position="254"/>
    </location>
</feature>
<dbReference type="RefSeq" id="WP_284102125.1">
    <property type="nucleotide sequence ID" value="NZ_JARRAF010000024.1"/>
</dbReference>
<organism evidence="2 3">
    <name type="scientific">Parachitinimonas caeni</name>
    <dbReference type="NCBI Taxonomy" id="3031301"/>
    <lineage>
        <taxon>Bacteria</taxon>
        <taxon>Pseudomonadati</taxon>
        <taxon>Pseudomonadota</taxon>
        <taxon>Betaproteobacteria</taxon>
        <taxon>Neisseriales</taxon>
        <taxon>Chitinibacteraceae</taxon>
        <taxon>Parachitinimonas</taxon>
    </lineage>
</organism>
<dbReference type="InterPro" id="IPR048933">
    <property type="entry name" value="B_lactamase-like_C"/>
</dbReference>
<evidence type="ECO:0000313" key="3">
    <source>
        <dbReference type="Proteomes" id="UP001172778"/>
    </source>
</evidence>
<keyword evidence="3" id="KW-1185">Reference proteome</keyword>
<evidence type="ECO:0000313" key="2">
    <source>
        <dbReference type="EMBL" id="MDK2125812.1"/>
    </source>
</evidence>
<dbReference type="InterPro" id="IPR050662">
    <property type="entry name" value="Sec-metab_biosynth-thioest"/>
</dbReference>
<dbReference type="Gene3D" id="3.60.15.10">
    <property type="entry name" value="Ribonuclease Z/Hydroxyacylglutathione hydrolase-like"/>
    <property type="match status" value="1"/>
</dbReference>
<dbReference type="SUPFAM" id="SSF56281">
    <property type="entry name" value="Metallo-hydrolase/oxidoreductase"/>
    <property type="match status" value="1"/>
</dbReference>